<organism evidence="2 3">
    <name type="scientific">Lineolata rhizophorae</name>
    <dbReference type="NCBI Taxonomy" id="578093"/>
    <lineage>
        <taxon>Eukaryota</taxon>
        <taxon>Fungi</taxon>
        <taxon>Dikarya</taxon>
        <taxon>Ascomycota</taxon>
        <taxon>Pezizomycotina</taxon>
        <taxon>Dothideomycetes</taxon>
        <taxon>Dothideomycetes incertae sedis</taxon>
        <taxon>Lineolatales</taxon>
        <taxon>Lineolataceae</taxon>
        <taxon>Lineolata</taxon>
    </lineage>
</organism>
<dbReference type="PANTHER" id="PTHR34815">
    <property type="entry name" value="LYSINE ACETYLTRANSFERASE"/>
    <property type="match status" value="1"/>
</dbReference>
<feature type="domain" description="LYC1 C-terminal" evidence="1">
    <location>
        <begin position="200"/>
        <end position="396"/>
    </location>
</feature>
<dbReference type="Gene3D" id="3.40.630.30">
    <property type="match status" value="1"/>
</dbReference>
<keyword evidence="3" id="KW-1185">Reference proteome</keyword>
<dbReference type="InterPro" id="IPR016181">
    <property type="entry name" value="Acyl_CoA_acyltransferase"/>
</dbReference>
<name>A0A6A6NZB8_9PEZI</name>
<dbReference type="InterPro" id="IPR055100">
    <property type="entry name" value="GNAT_LYC1-like"/>
</dbReference>
<evidence type="ECO:0000313" key="3">
    <source>
        <dbReference type="Proteomes" id="UP000799766"/>
    </source>
</evidence>
<dbReference type="OrthoDB" id="2020070at2759"/>
<protein>
    <recommendedName>
        <fullName evidence="1">LYC1 C-terminal domain-containing protein</fullName>
    </recommendedName>
</protein>
<reference evidence="2" key="1">
    <citation type="journal article" date="2020" name="Stud. Mycol.">
        <title>101 Dothideomycetes genomes: a test case for predicting lifestyles and emergence of pathogens.</title>
        <authorList>
            <person name="Haridas S."/>
            <person name="Albert R."/>
            <person name="Binder M."/>
            <person name="Bloem J."/>
            <person name="Labutti K."/>
            <person name="Salamov A."/>
            <person name="Andreopoulos B."/>
            <person name="Baker S."/>
            <person name="Barry K."/>
            <person name="Bills G."/>
            <person name="Bluhm B."/>
            <person name="Cannon C."/>
            <person name="Castanera R."/>
            <person name="Culley D."/>
            <person name="Daum C."/>
            <person name="Ezra D."/>
            <person name="Gonzalez J."/>
            <person name="Henrissat B."/>
            <person name="Kuo A."/>
            <person name="Liang C."/>
            <person name="Lipzen A."/>
            <person name="Lutzoni F."/>
            <person name="Magnuson J."/>
            <person name="Mondo S."/>
            <person name="Nolan M."/>
            <person name="Ohm R."/>
            <person name="Pangilinan J."/>
            <person name="Park H.-J."/>
            <person name="Ramirez L."/>
            <person name="Alfaro M."/>
            <person name="Sun H."/>
            <person name="Tritt A."/>
            <person name="Yoshinaga Y."/>
            <person name="Zwiers L.-H."/>
            <person name="Turgeon B."/>
            <person name="Goodwin S."/>
            <person name="Spatafora J."/>
            <person name="Crous P."/>
            <person name="Grigoriev I."/>
        </authorList>
    </citation>
    <scope>NUCLEOTIDE SEQUENCE</scope>
    <source>
        <strain evidence="2">ATCC 16933</strain>
    </source>
</reference>
<sequence>MTATAAFNTLPPANAPTITLTHPTASERLAIWRENGAHWRGALSLEAYLVREQHLAEQSLTSNGGITWWALVSEAGPRDSDGENSTAGRGKRLVLAACETFRKRALVGKDGVVHEAVAHGIGSVFTPVRCRGKGYAGRMMGELGERLKTWQAGEGGQNLFSVLYSDIGKEFYAKYGWTPYVEPFAWIPYASNTRPNGFVSHLPTSKPLYKADLAALCTSDEAALKSSLERRSTNSSKTVVALIPDEMTMDWLHAREDFVALELYSHEPLIKGAIVGSKEGHRAWAVWTRMWYTHDPQKPRHENVLYVLRLVVEDGVEDTKETVAALLEAARSEAEKWEMSGVEVWNPRAEVIDAAKLVSKNTGLIEREKESIASLRWNGDAAEEVEWVANEKFGWC</sequence>
<dbReference type="InterPro" id="IPR053013">
    <property type="entry name" value="LAT"/>
</dbReference>
<evidence type="ECO:0000313" key="2">
    <source>
        <dbReference type="EMBL" id="KAF2456874.1"/>
    </source>
</evidence>
<dbReference type="SUPFAM" id="SSF55729">
    <property type="entry name" value="Acyl-CoA N-acyltransferases (Nat)"/>
    <property type="match status" value="1"/>
</dbReference>
<dbReference type="Proteomes" id="UP000799766">
    <property type="component" value="Unassembled WGS sequence"/>
</dbReference>
<dbReference type="EMBL" id="MU001682">
    <property type="protein sequence ID" value="KAF2456874.1"/>
    <property type="molecule type" value="Genomic_DNA"/>
</dbReference>
<gene>
    <name evidence="2" type="ORF">BDY21DRAFT_386280</name>
</gene>
<accession>A0A6A6NZB8</accession>
<dbReference type="PANTHER" id="PTHR34815:SF4">
    <property type="entry name" value="N-ACETYLTRANSFERASE DOMAIN-CONTAINING PROTEIN"/>
    <property type="match status" value="1"/>
</dbReference>
<dbReference type="AlphaFoldDB" id="A0A6A6NZB8"/>
<proteinExistence type="predicted"/>
<dbReference type="Pfam" id="PF22998">
    <property type="entry name" value="GNAT_LYC1-like"/>
    <property type="match status" value="1"/>
</dbReference>
<evidence type="ECO:0000259" key="1">
    <source>
        <dbReference type="Pfam" id="PF22998"/>
    </source>
</evidence>